<dbReference type="STRING" id="1423351.A0A074RL56"/>
<evidence type="ECO:0000313" key="1">
    <source>
        <dbReference type="EMBL" id="KEP47816.1"/>
    </source>
</evidence>
<accession>A0A074RL56</accession>
<dbReference type="Proteomes" id="UP000027456">
    <property type="component" value="Unassembled WGS sequence"/>
</dbReference>
<feature type="non-terminal residue" evidence="1">
    <location>
        <position position="885"/>
    </location>
</feature>
<dbReference type="AlphaFoldDB" id="A0A074RL56"/>
<protein>
    <submittedName>
        <fullName evidence="1">Uncharacterized protein</fullName>
    </submittedName>
</protein>
<dbReference type="EMBL" id="AZST01000645">
    <property type="protein sequence ID" value="KEP47816.1"/>
    <property type="molecule type" value="Genomic_DNA"/>
</dbReference>
<evidence type="ECO:0000313" key="2">
    <source>
        <dbReference type="Proteomes" id="UP000027456"/>
    </source>
</evidence>
<comment type="caution">
    <text evidence="1">The sequence shown here is derived from an EMBL/GenBank/DDBJ whole genome shotgun (WGS) entry which is preliminary data.</text>
</comment>
<gene>
    <name evidence="1" type="ORF">V565_143020</name>
</gene>
<keyword evidence="2" id="KW-1185">Reference proteome</keyword>
<proteinExistence type="predicted"/>
<name>A0A074RL56_9AGAM</name>
<sequence length="885" mass="99961">MDYRALFFKDRKAREYLLQAQNISIIPIGILENACLQLGSAVQSAPDITATLDALIKLSHAYSQLAEAGSPSCMRHIQNALSSIEQAMELYKLSYTAEDAEAEARLYDALGGALLQRYIYADSREDCDQAVTAHRRSLDLTMPTVSSNIRSMRHYRLALSIMISARGIVRYNYKPTQLLEEAYYLTLEALRLDQTNYMFHLLQGALFMQAGDCNLISIPTSEFSVLGSTECYNSCVQSYRFVLSQTKCAHTFTSAKLAYLSMELSVVAQFNWAEVFYYFSNVLYNMLLDESESSWIDCRHAVFLINLLHVFTQHKETNSQTRCLVDLLHRRLDELLPTTHFERPELHYLFGNSLLVEQPALGHYERIQDIAPSIWHLREALRLTPDGHPRQARYLITYLGGLVYSQFAFDRSSKASDVYFICQELETWLAALDDIGQQQGFPAGIHVEAWSALKPLFAAAGPRIFSTEEVTRLSQHHDELMRFGLSVKDSSFPHTYQTILRTTCFSKSFLIRLHHGSNSSSTSVSNLENKYIDESLEHWKELYTLTESTTDKAFIEFRIGVSLLAMAQKFARAFNFAECYKLTTEGLEHMSRSLQARTPATTTDDIVDMSILASAYAEHHRLSPLFAPHGGSAQLETAMELFHLSVATAISLCIPAEFIHPILEAWTKYAIIFNHDSALDAYIGHTSVAAQLSWVGFDVQTRYEHLLRIGSLAPDASVYACLKSSPALAVEFLETFRSILFSQTLSLRNQQLELRVSHPSLASELERIGKAIEMRSFGNRAQLNEFDRFNLDIDRRHQETLDLQTLGVEWDEVVLQIRKVPGYESFLQTPSVESLCQAANNGPVVMIVASEKHEACYAIVIFGPSVSDIQSTKLPLTIPKAEELS</sequence>
<reference evidence="1 2" key="1">
    <citation type="submission" date="2013-12" db="EMBL/GenBank/DDBJ databases">
        <authorList>
            <person name="Cubeta M."/>
            <person name="Pakala S."/>
            <person name="Fedorova N."/>
            <person name="Thomas E."/>
            <person name="Dean R."/>
            <person name="Jabaji S."/>
            <person name="Neate S."/>
            <person name="Toda T."/>
            <person name="Tavantzis S."/>
            <person name="Vilgalys R."/>
            <person name="Bharathan N."/>
            <person name="Pakala S."/>
            <person name="Losada L.S."/>
            <person name="Zafar N."/>
            <person name="Nierman W."/>
        </authorList>
    </citation>
    <scope>NUCLEOTIDE SEQUENCE [LARGE SCALE GENOMIC DNA]</scope>
    <source>
        <strain evidence="1 2">123E</strain>
    </source>
</reference>
<dbReference type="OrthoDB" id="3311848at2759"/>
<dbReference type="HOGENOM" id="CLU_325755_0_0_1"/>
<organism evidence="1 2">
    <name type="scientific">Rhizoctonia solani 123E</name>
    <dbReference type="NCBI Taxonomy" id="1423351"/>
    <lineage>
        <taxon>Eukaryota</taxon>
        <taxon>Fungi</taxon>
        <taxon>Dikarya</taxon>
        <taxon>Basidiomycota</taxon>
        <taxon>Agaricomycotina</taxon>
        <taxon>Agaricomycetes</taxon>
        <taxon>Cantharellales</taxon>
        <taxon>Ceratobasidiaceae</taxon>
        <taxon>Rhizoctonia</taxon>
    </lineage>
</organism>